<reference evidence="1" key="2">
    <citation type="journal article" date="2015" name="Fish Shellfish Immunol.">
        <title>Early steps in the European eel (Anguilla anguilla)-Vibrio vulnificus interaction in the gills: Role of the RtxA13 toxin.</title>
        <authorList>
            <person name="Callol A."/>
            <person name="Pajuelo D."/>
            <person name="Ebbesson L."/>
            <person name="Teles M."/>
            <person name="MacKenzie S."/>
            <person name="Amaro C."/>
        </authorList>
    </citation>
    <scope>NUCLEOTIDE SEQUENCE</scope>
</reference>
<dbReference type="AlphaFoldDB" id="A0A0E9PAJ3"/>
<name>A0A0E9PAJ3_ANGAN</name>
<sequence>MVGVKGTKRERQGELQKKLMNGDGYEGCGFHLY</sequence>
<accession>A0A0E9PAJ3</accession>
<proteinExistence type="predicted"/>
<dbReference type="EMBL" id="GBXM01106881">
    <property type="protein sequence ID" value="JAH01696.1"/>
    <property type="molecule type" value="Transcribed_RNA"/>
</dbReference>
<organism evidence="1">
    <name type="scientific">Anguilla anguilla</name>
    <name type="common">European freshwater eel</name>
    <name type="synonym">Muraena anguilla</name>
    <dbReference type="NCBI Taxonomy" id="7936"/>
    <lineage>
        <taxon>Eukaryota</taxon>
        <taxon>Metazoa</taxon>
        <taxon>Chordata</taxon>
        <taxon>Craniata</taxon>
        <taxon>Vertebrata</taxon>
        <taxon>Euteleostomi</taxon>
        <taxon>Actinopterygii</taxon>
        <taxon>Neopterygii</taxon>
        <taxon>Teleostei</taxon>
        <taxon>Anguilliformes</taxon>
        <taxon>Anguillidae</taxon>
        <taxon>Anguilla</taxon>
    </lineage>
</organism>
<protein>
    <submittedName>
        <fullName evidence="1">Uncharacterized protein</fullName>
    </submittedName>
</protein>
<reference evidence="1" key="1">
    <citation type="submission" date="2014-11" db="EMBL/GenBank/DDBJ databases">
        <authorList>
            <person name="Amaro Gonzalez C."/>
        </authorList>
    </citation>
    <scope>NUCLEOTIDE SEQUENCE</scope>
</reference>
<evidence type="ECO:0000313" key="1">
    <source>
        <dbReference type="EMBL" id="JAH01696.1"/>
    </source>
</evidence>